<dbReference type="OrthoDB" id="5308957at2759"/>
<dbReference type="Proteomes" id="UP000758603">
    <property type="component" value="Unassembled WGS sequence"/>
</dbReference>
<name>A0A9P8UHC5_9PEZI</name>
<accession>A0A9P8UHC5</accession>
<reference evidence="3" key="1">
    <citation type="journal article" date="2021" name="Nat. Commun.">
        <title>Genetic determinants of endophytism in the Arabidopsis root mycobiome.</title>
        <authorList>
            <person name="Mesny F."/>
            <person name="Miyauchi S."/>
            <person name="Thiergart T."/>
            <person name="Pickel B."/>
            <person name="Atanasova L."/>
            <person name="Karlsson M."/>
            <person name="Huettel B."/>
            <person name="Barry K.W."/>
            <person name="Haridas S."/>
            <person name="Chen C."/>
            <person name="Bauer D."/>
            <person name="Andreopoulos W."/>
            <person name="Pangilinan J."/>
            <person name="LaButti K."/>
            <person name="Riley R."/>
            <person name="Lipzen A."/>
            <person name="Clum A."/>
            <person name="Drula E."/>
            <person name="Henrissat B."/>
            <person name="Kohler A."/>
            <person name="Grigoriev I.V."/>
            <person name="Martin F.M."/>
            <person name="Hacquard S."/>
        </authorList>
    </citation>
    <scope>NUCLEOTIDE SEQUENCE</scope>
    <source>
        <strain evidence="3">MPI-SDFR-AT-0073</strain>
    </source>
</reference>
<dbReference type="InterPro" id="IPR025676">
    <property type="entry name" value="Clr5_dom"/>
</dbReference>
<evidence type="ECO:0000259" key="2">
    <source>
        <dbReference type="Pfam" id="PF14420"/>
    </source>
</evidence>
<dbReference type="Pfam" id="PF14420">
    <property type="entry name" value="Clr5"/>
    <property type="match status" value="1"/>
</dbReference>
<evidence type="ECO:0000256" key="1">
    <source>
        <dbReference type="SAM" id="MobiDB-lite"/>
    </source>
</evidence>
<evidence type="ECO:0000313" key="4">
    <source>
        <dbReference type="Proteomes" id="UP000758603"/>
    </source>
</evidence>
<protein>
    <submittedName>
        <fullName evidence="3">Clr5 domain-containing protein</fullName>
    </submittedName>
</protein>
<organism evidence="3 4">
    <name type="scientific">Truncatella angustata</name>
    <dbReference type="NCBI Taxonomy" id="152316"/>
    <lineage>
        <taxon>Eukaryota</taxon>
        <taxon>Fungi</taxon>
        <taxon>Dikarya</taxon>
        <taxon>Ascomycota</taxon>
        <taxon>Pezizomycotina</taxon>
        <taxon>Sordariomycetes</taxon>
        <taxon>Xylariomycetidae</taxon>
        <taxon>Amphisphaeriales</taxon>
        <taxon>Sporocadaceae</taxon>
        <taxon>Truncatella</taxon>
    </lineage>
</organism>
<feature type="domain" description="Clr5" evidence="2">
    <location>
        <begin position="41"/>
        <end position="92"/>
    </location>
</feature>
<dbReference type="Gene3D" id="1.25.40.10">
    <property type="entry name" value="Tetratricopeptide repeat domain"/>
    <property type="match status" value="1"/>
</dbReference>
<dbReference type="GeneID" id="70136654"/>
<dbReference type="RefSeq" id="XP_045956665.1">
    <property type="nucleotide sequence ID" value="XM_046107763.1"/>
</dbReference>
<dbReference type="AlphaFoldDB" id="A0A9P8UHC5"/>
<comment type="caution">
    <text evidence="3">The sequence shown here is derived from an EMBL/GenBank/DDBJ whole genome shotgun (WGS) entry which is preliminary data.</text>
</comment>
<dbReference type="PANTHER" id="PTHR38788:SF3">
    <property type="entry name" value="CLR5 DOMAIN-CONTAINING PROTEIN"/>
    <property type="match status" value="1"/>
</dbReference>
<feature type="region of interest" description="Disordered" evidence="1">
    <location>
        <begin position="1"/>
        <end position="33"/>
    </location>
</feature>
<dbReference type="PANTHER" id="PTHR38788">
    <property type="entry name" value="CLR5 DOMAIN-CONTAINING PROTEIN"/>
    <property type="match status" value="1"/>
</dbReference>
<dbReference type="InterPro" id="IPR011990">
    <property type="entry name" value="TPR-like_helical_dom_sf"/>
</dbReference>
<evidence type="ECO:0000313" key="3">
    <source>
        <dbReference type="EMBL" id="KAH6652387.1"/>
    </source>
</evidence>
<feature type="region of interest" description="Disordered" evidence="1">
    <location>
        <begin position="92"/>
        <end position="116"/>
    </location>
</feature>
<proteinExistence type="predicted"/>
<keyword evidence="4" id="KW-1185">Reference proteome</keyword>
<sequence>MSQAMNGRPLAPYSAGDGKSRRSSDASNSSPLSKARIHSACEWESMHSIVKQLYVTEHRKLSEVMFIMDRHYGFKATEQMYKKRFTAWGLAKNRKRSNSKTPSLGDKPHAGSSITEARSPGAKFVLRKNDMGYSPAENAVRSIAVWVGGSFDSIQWLQSNQRLGVSSANAPTSYPSTRMYQDMALSYALLDRRQGYLAGLAVRKAFWRIEKVITVGDPGIMRNLVDIITQMLKLKQSQLLRMLLSQLANLATHRLPKLHPLSQFFHSLSKANTDFPAVLKTSYHCFVEKFHGGMSDEFYWMYDNWAWDTSNRPMDTDPEADYKRTTEALTILALAESTGAADGSNSHLQMLKSNSALMKSEGFKKTSAAGILAKMKGQPSSNDVFGDPKVRTYMQTAIIRQAIDQKDWSTAREIMLGNVQMMEIQYGRNSREIIRELWSLEKVTRKAGNDEEADSLAEDALNRVNTYLSEVPGFV</sequence>
<dbReference type="EMBL" id="JAGPXC010000006">
    <property type="protein sequence ID" value="KAH6652387.1"/>
    <property type="molecule type" value="Genomic_DNA"/>
</dbReference>
<gene>
    <name evidence="3" type="ORF">BKA67DRAFT_661129</name>
</gene>